<evidence type="ECO:0000313" key="2">
    <source>
        <dbReference type="Proteomes" id="UP001177120"/>
    </source>
</evidence>
<keyword evidence="2" id="KW-1185">Reference proteome</keyword>
<dbReference type="Pfam" id="PF09491">
    <property type="entry name" value="RE_AlwI"/>
    <property type="match status" value="1"/>
</dbReference>
<keyword evidence="1" id="KW-0540">Nuclease</keyword>
<dbReference type="Proteomes" id="UP001177120">
    <property type="component" value="Unassembled WGS sequence"/>
</dbReference>
<name>A0ABS2WMH9_9BACL</name>
<reference evidence="1" key="1">
    <citation type="journal article" date="2024" name="Int. J. Syst. Evol. Microbiol.">
        <title>Polycladomyces zharkentensis sp. nov., a novel thermophilic cellulose- and starch-degrading member of the Bacillota from a geothermal aquifer in Kazakhstan.</title>
        <authorList>
            <person name="Mashzhan A."/>
            <person name="Kistaubayeva A."/>
            <person name="Javier-Lopez R."/>
            <person name="Bissenova U."/>
            <person name="Bissenbay A."/>
            <person name="Birkeland N.K."/>
        </authorList>
    </citation>
    <scope>NUCLEOTIDE SEQUENCE</scope>
    <source>
        <strain evidence="1">ZKZ2T</strain>
    </source>
</reference>
<comment type="caution">
    <text evidence="1">The sequence shown here is derived from an EMBL/GenBank/DDBJ whole genome shotgun (WGS) entry which is preliminary data.</text>
</comment>
<sequence length="537" mass="62762">MSRKTWFITRPERDPHFHRDALMALKKATNNFTIKWDRNREVHKEYERALSLANLKRNNVSHDGSGGRTWFALLKTFSYCYTNDDGYIVPTKVGLAILEGKKVFENIKKQILTFQIPNAYFLEPGFRPKFDEGFEIRPILFLIRLTNQELLDYYLTKEEITYFALTAKKDSDLDEVIHKIVDYRHSPIEKKIEMKEEIANCYDHRDRVDKDSRSFEENHSDVAHTFMLISEYTGLVEYIRGKALRVNPEKSTSIKEELDYFETRYPFNKRYLISRERMYENSGLDVDSYKATRMGEKKPASNARKKEIKVKSLLKDYPSISNLSIEKLEQIFRQEFNPAQAKKLAFEVAQNSSRFDQLNNDFVESYLSEENNLKFEDKTGEVLNALGFQVVMRPDSANTKTEIEILLKYGENKCGIIDTKNYRQKFSLSASLASHMASEYIPNYDNFEGRELCFFGYVTANDFGGENNLVRISEKAKKIINKDINGIIISARVLLSFLDYCIENNIAKEKRLQMFLNAIKNRGYKTFGEFMNVIKQV</sequence>
<gene>
    <name evidence="1" type="ORF">JQC72_14755</name>
</gene>
<dbReference type="GO" id="GO:0004519">
    <property type="term" value="F:endonuclease activity"/>
    <property type="evidence" value="ECO:0007669"/>
    <property type="project" value="UniProtKB-KW"/>
</dbReference>
<evidence type="ECO:0000313" key="1">
    <source>
        <dbReference type="EMBL" id="MBN2910758.1"/>
    </source>
</evidence>
<proteinExistence type="predicted"/>
<dbReference type="RefSeq" id="WP_205496979.1">
    <property type="nucleotide sequence ID" value="NZ_JAFHAP010000016.1"/>
</dbReference>
<keyword evidence="1" id="KW-0378">Hydrolase</keyword>
<dbReference type="Gene3D" id="3.40.91.30">
    <property type="match status" value="1"/>
</dbReference>
<keyword evidence="1" id="KW-0255">Endonuclease</keyword>
<dbReference type="EMBL" id="JAFHAP010000016">
    <property type="protein sequence ID" value="MBN2910758.1"/>
    <property type="molecule type" value="Genomic_DNA"/>
</dbReference>
<protein>
    <submittedName>
        <fullName evidence="1">AlwI family type II restriction endonuclease</fullName>
    </submittedName>
</protein>
<accession>A0ABS2WMH9</accession>
<organism evidence="1 2">
    <name type="scientific">Polycladomyces zharkentensis</name>
    <dbReference type="NCBI Taxonomy" id="2807616"/>
    <lineage>
        <taxon>Bacteria</taxon>
        <taxon>Bacillati</taxon>
        <taxon>Bacillota</taxon>
        <taxon>Bacilli</taxon>
        <taxon>Bacillales</taxon>
        <taxon>Thermoactinomycetaceae</taxon>
        <taxon>Polycladomyces</taxon>
    </lineage>
</organism>
<dbReference type="InterPro" id="IPR018573">
    <property type="entry name" value="Restrct_endonuc_II_AlwI"/>
</dbReference>